<evidence type="ECO:0000256" key="2">
    <source>
        <dbReference type="ARBA" id="ARBA00023315"/>
    </source>
</evidence>
<accession>A0ABR5A4X5</accession>
<feature type="domain" description="N-acetyltransferase" evidence="3">
    <location>
        <begin position="3"/>
        <end position="164"/>
    </location>
</feature>
<organism evidence="4 5">
    <name type="scientific">Cohnella kolymensis</name>
    <dbReference type="NCBI Taxonomy" id="1590652"/>
    <lineage>
        <taxon>Bacteria</taxon>
        <taxon>Bacillati</taxon>
        <taxon>Bacillota</taxon>
        <taxon>Bacilli</taxon>
        <taxon>Bacillales</taxon>
        <taxon>Paenibacillaceae</taxon>
        <taxon>Cohnella</taxon>
    </lineage>
</organism>
<dbReference type="Gene3D" id="3.40.630.30">
    <property type="match status" value="1"/>
</dbReference>
<dbReference type="NCBIfam" id="NF040503">
    <property type="entry name" value="resist_ArsN1a"/>
    <property type="match status" value="1"/>
</dbReference>
<proteinExistence type="predicted"/>
<dbReference type="EMBL" id="JXAL01000021">
    <property type="protein sequence ID" value="KIL35502.1"/>
    <property type="molecule type" value="Genomic_DNA"/>
</dbReference>
<keyword evidence="2" id="KW-0012">Acyltransferase</keyword>
<sequence length="164" mass="18977">MLLNVRRATEADIKAIQEIYNQGIEDRIATLEQDRKTEEYMSNWFNSRQERYAVIAAEEGGEIKGWASINPYSARRAYDGVGDVSVYIHRDFRGRGIGHKLLRYLEDTAKQYNFYKLVLFTFPFNSLGQGLYRKAGYREVGTFVNQGILDGNYVDVMIMEKLLP</sequence>
<dbReference type="CDD" id="cd04301">
    <property type="entry name" value="NAT_SF"/>
    <property type="match status" value="1"/>
</dbReference>
<evidence type="ECO:0000313" key="4">
    <source>
        <dbReference type="EMBL" id="KIL35502.1"/>
    </source>
</evidence>
<reference evidence="4 5" key="1">
    <citation type="submission" date="2014-12" db="EMBL/GenBank/DDBJ databases">
        <title>Draft genome sequence of Cohnella kolymensis strain B-2846.</title>
        <authorList>
            <person name="Karlyshev A.V."/>
            <person name="Kudryashova E.B."/>
        </authorList>
    </citation>
    <scope>NUCLEOTIDE SEQUENCE [LARGE SCALE GENOMIC DNA]</scope>
    <source>
        <strain evidence="4 5">VKM B-2846</strain>
    </source>
</reference>
<dbReference type="InterPro" id="IPR016181">
    <property type="entry name" value="Acyl_CoA_acyltransferase"/>
</dbReference>
<comment type="caution">
    <text evidence="4">The sequence shown here is derived from an EMBL/GenBank/DDBJ whole genome shotgun (WGS) entry which is preliminary data.</text>
</comment>
<evidence type="ECO:0000256" key="1">
    <source>
        <dbReference type="ARBA" id="ARBA00022679"/>
    </source>
</evidence>
<keyword evidence="1" id="KW-0808">Transferase</keyword>
<keyword evidence="5" id="KW-1185">Reference proteome</keyword>
<dbReference type="PANTHER" id="PTHR43072:SF23">
    <property type="entry name" value="UPF0039 PROTEIN C11D3.02C"/>
    <property type="match status" value="1"/>
</dbReference>
<gene>
    <name evidence="4" type="ORF">SD71_13405</name>
</gene>
<dbReference type="Proteomes" id="UP000054526">
    <property type="component" value="Unassembled WGS sequence"/>
</dbReference>
<dbReference type="InterPro" id="IPR000182">
    <property type="entry name" value="GNAT_dom"/>
</dbReference>
<protein>
    <submittedName>
        <fullName evidence="4">GCN5 family acetyltransferase</fullName>
    </submittedName>
</protein>
<dbReference type="PROSITE" id="PS51186">
    <property type="entry name" value="GNAT"/>
    <property type="match status" value="1"/>
</dbReference>
<evidence type="ECO:0000313" key="5">
    <source>
        <dbReference type="Proteomes" id="UP000054526"/>
    </source>
</evidence>
<dbReference type="Pfam" id="PF00583">
    <property type="entry name" value="Acetyltransf_1"/>
    <property type="match status" value="1"/>
</dbReference>
<dbReference type="PANTHER" id="PTHR43072">
    <property type="entry name" value="N-ACETYLTRANSFERASE"/>
    <property type="match status" value="1"/>
</dbReference>
<name>A0ABR5A4X5_9BACL</name>
<evidence type="ECO:0000259" key="3">
    <source>
        <dbReference type="PROSITE" id="PS51186"/>
    </source>
</evidence>
<dbReference type="SUPFAM" id="SSF55729">
    <property type="entry name" value="Acyl-CoA N-acyltransferases (Nat)"/>
    <property type="match status" value="1"/>
</dbReference>